<organism evidence="6">
    <name type="scientific">Lygus hesperus</name>
    <name type="common">Western plant bug</name>
    <dbReference type="NCBI Taxonomy" id="30085"/>
    <lineage>
        <taxon>Eukaryota</taxon>
        <taxon>Metazoa</taxon>
        <taxon>Ecdysozoa</taxon>
        <taxon>Arthropoda</taxon>
        <taxon>Hexapoda</taxon>
        <taxon>Insecta</taxon>
        <taxon>Pterygota</taxon>
        <taxon>Neoptera</taxon>
        <taxon>Paraneoptera</taxon>
        <taxon>Hemiptera</taxon>
        <taxon>Heteroptera</taxon>
        <taxon>Panheteroptera</taxon>
        <taxon>Cimicomorpha</taxon>
        <taxon>Miridae</taxon>
        <taxon>Mirini</taxon>
        <taxon>Lygus</taxon>
    </lineage>
</organism>
<feature type="signal peptide" evidence="1">
    <location>
        <begin position="1"/>
        <end position="18"/>
    </location>
</feature>
<gene>
    <name evidence="6" type="primary">pspPIM_2</name>
    <name evidence="7" type="synonym">pspPIM_0</name>
    <name evidence="2" type="synonym">pspPIM_1</name>
    <name evidence="5" type="synonym">pspPIM_3</name>
    <name evidence="4" type="synonym">pspPIM_4</name>
    <name evidence="3" type="synonym">pspPIM_5</name>
    <name evidence="7" type="ORF">CM83_76541</name>
    <name evidence="2" type="ORF">CM83_76542</name>
    <name evidence="6" type="ORF">CM83_76543</name>
    <name evidence="5" type="ORF">CM83_76544</name>
    <name evidence="4" type="ORF">CM83_76545</name>
    <name evidence="3" type="ORF">CM83_76546</name>
</gene>
<dbReference type="GO" id="GO:0032259">
    <property type="term" value="P:methylation"/>
    <property type="evidence" value="ECO:0007669"/>
    <property type="project" value="UniProtKB-KW"/>
</dbReference>
<evidence type="ECO:0000256" key="1">
    <source>
        <dbReference type="SAM" id="SignalP"/>
    </source>
</evidence>
<keyword evidence="6" id="KW-0808">Transferase</keyword>
<dbReference type="EMBL" id="GBHO01019834">
    <property type="protein sequence ID" value="JAG23770.1"/>
    <property type="molecule type" value="Transcribed_RNA"/>
</dbReference>
<dbReference type="EMBL" id="GBHO01021386">
    <property type="protein sequence ID" value="JAG22218.1"/>
    <property type="molecule type" value="Transcribed_RNA"/>
</dbReference>
<proteinExistence type="predicted"/>
<evidence type="ECO:0000313" key="4">
    <source>
        <dbReference type="EMBL" id="JAG23769.1"/>
    </source>
</evidence>
<sequence length="387" mass="44158">MWITVLLLQAFLYMMTSATSTQEKLCCYDNLFMKDITTRTDENGRVVLVMKILTYASLNSKSSMPDELKLKAKKSCGHNDIVGILIDEKLGGFDDDESVNAVPMNTATHVMWRYKVTEPVYYYLREHPESSALFSVNLYYADLNASRPYFFDVNVRHAYCVECSKYSADLAKNPLHEQYVVKGFISNPLGSEAVISYLYGSEESLVTYGVGLSQLFRWVHLSIHQYNETMQKKYERVSNSGGGKGQLVRRVEWTEKTIVFAHLDAERQIQKDRDFSRISALGNDDDVPGTLISPRLGGSYWANFVPVRPRTFIELENVATPIIEYFNDTSNQKNRVALRVDVLYEDNRALRPAGFFYSATIKMIQSDGSEKIISGWPDFSTPKFIKN</sequence>
<dbReference type="EMBL" id="GBHO01019835">
    <property type="protein sequence ID" value="JAG23769.1"/>
    <property type="molecule type" value="Transcribed_RNA"/>
</dbReference>
<name>A0A0A9XWI7_LYGHE</name>
<feature type="chain" id="PRO_5007389685" evidence="1">
    <location>
        <begin position="19"/>
        <end position="387"/>
    </location>
</feature>
<dbReference type="AlphaFoldDB" id="A0A0A9XWI7"/>
<evidence type="ECO:0000313" key="7">
    <source>
        <dbReference type="EMBL" id="JAG23773.1"/>
    </source>
</evidence>
<dbReference type="EMBL" id="GBHO01019836">
    <property type="protein sequence ID" value="JAG23768.1"/>
    <property type="molecule type" value="Transcribed_RNA"/>
</dbReference>
<evidence type="ECO:0000313" key="2">
    <source>
        <dbReference type="EMBL" id="JAG22218.1"/>
    </source>
</evidence>
<evidence type="ECO:0000313" key="3">
    <source>
        <dbReference type="EMBL" id="JAG23768.1"/>
    </source>
</evidence>
<protein>
    <submittedName>
        <fullName evidence="6">Modification methylase PspPI</fullName>
    </submittedName>
</protein>
<dbReference type="GO" id="GO:0008168">
    <property type="term" value="F:methyltransferase activity"/>
    <property type="evidence" value="ECO:0007669"/>
    <property type="project" value="UniProtKB-KW"/>
</dbReference>
<keyword evidence="6" id="KW-0489">Methyltransferase</keyword>
<evidence type="ECO:0000313" key="5">
    <source>
        <dbReference type="EMBL" id="JAG23770.1"/>
    </source>
</evidence>
<reference evidence="6" key="1">
    <citation type="journal article" date="2014" name="PLoS ONE">
        <title>Transcriptome-Based Identification of ABC Transporters in the Western Tarnished Plant Bug Lygus hesperus.</title>
        <authorList>
            <person name="Hull J.J."/>
            <person name="Chaney K."/>
            <person name="Geib S.M."/>
            <person name="Fabrick J.A."/>
            <person name="Brent C.S."/>
            <person name="Walsh D."/>
            <person name="Lavine L.C."/>
        </authorList>
    </citation>
    <scope>NUCLEOTIDE SEQUENCE</scope>
</reference>
<dbReference type="EMBL" id="GBHO01019831">
    <property type="protein sequence ID" value="JAG23773.1"/>
    <property type="molecule type" value="Transcribed_RNA"/>
</dbReference>
<accession>A0A0A9XWI7</accession>
<evidence type="ECO:0000313" key="6">
    <source>
        <dbReference type="EMBL" id="JAG23771.1"/>
    </source>
</evidence>
<keyword evidence="1" id="KW-0732">Signal</keyword>
<reference evidence="6" key="2">
    <citation type="submission" date="2014-07" db="EMBL/GenBank/DDBJ databases">
        <authorList>
            <person name="Hull J."/>
        </authorList>
    </citation>
    <scope>NUCLEOTIDE SEQUENCE</scope>
</reference>
<dbReference type="EMBL" id="GBHO01019833">
    <property type="protein sequence ID" value="JAG23771.1"/>
    <property type="molecule type" value="Transcribed_RNA"/>
</dbReference>